<reference evidence="1" key="1">
    <citation type="journal article" date="2014" name="Front. Microbiol.">
        <title>High frequency of phylogenetically diverse reductive dehalogenase-homologous genes in deep subseafloor sedimentary metagenomes.</title>
        <authorList>
            <person name="Kawai M."/>
            <person name="Futagami T."/>
            <person name="Toyoda A."/>
            <person name="Takaki Y."/>
            <person name="Nishi S."/>
            <person name="Hori S."/>
            <person name="Arai W."/>
            <person name="Tsubouchi T."/>
            <person name="Morono Y."/>
            <person name="Uchiyama I."/>
            <person name="Ito T."/>
            <person name="Fujiyama A."/>
            <person name="Inagaki F."/>
            <person name="Takami H."/>
        </authorList>
    </citation>
    <scope>NUCLEOTIDE SEQUENCE</scope>
    <source>
        <strain evidence="1">Expedition CK06-06</strain>
    </source>
</reference>
<dbReference type="AlphaFoldDB" id="X1MEU2"/>
<dbReference type="EMBL" id="BARV01015351">
    <property type="protein sequence ID" value="GAI29788.1"/>
    <property type="molecule type" value="Genomic_DNA"/>
</dbReference>
<accession>X1MEU2</accession>
<feature type="non-terminal residue" evidence="1">
    <location>
        <position position="294"/>
    </location>
</feature>
<protein>
    <recommendedName>
        <fullName evidence="2">Photosynthesis system II assembly factor Ycf48/Hcf136-like domain-containing protein</fullName>
    </recommendedName>
</protein>
<feature type="non-terminal residue" evidence="1">
    <location>
        <position position="1"/>
    </location>
</feature>
<name>X1MEU2_9ZZZZ</name>
<dbReference type="SUPFAM" id="SSF110296">
    <property type="entry name" value="Oligoxyloglucan reducing end-specific cellobiohydrolase"/>
    <property type="match status" value="1"/>
</dbReference>
<evidence type="ECO:0000313" key="1">
    <source>
        <dbReference type="EMBL" id="GAI29788.1"/>
    </source>
</evidence>
<sequence length="294" mass="31601">VITAQDLNGCVRAYAQLGIGKDRLIAVGYGGTVLIYDAASWGITTWTQVAFPISDYLTSVHWNWTTSGSLAVAVGLLGGIYHSTDDGDTWTLEYATGVSMVDVYVMTTTDVWACGFDGSMFHYDGDSWSQVAVPAEEILNSVWLLTKDDGYSVGNYGTILHWDGDVWERAATPTTQALADVHGGTINRLAIVGAVGTTLNYFGDIVPIQPIDRGGVVQPRPLNEEPTETQVFTDEEIRDALAHNSGIANITKFKIVTIHVENTLDQNVSIQTYANRVNSTTGATTVGAAFNVAA</sequence>
<organism evidence="1">
    <name type="scientific">marine sediment metagenome</name>
    <dbReference type="NCBI Taxonomy" id="412755"/>
    <lineage>
        <taxon>unclassified sequences</taxon>
        <taxon>metagenomes</taxon>
        <taxon>ecological metagenomes</taxon>
    </lineage>
</organism>
<proteinExistence type="predicted"/>
<evidence type="ECO:0008006" key="2">
    <source>
        <dbReference type="Google" id="ProtNLM"/>
    </source>
</evidence>
<comment type="caution">
    <text evidence="1">The sequence shown here is derived from an EMBL/GenBank/DDBJ whole genome shotgun (WGS) entry which is preliminary data.</text>
</comment>
<gene>
    <name evidence="1" type="ORF">S06H3_26550</name>
</gene>